<protein>
    <submittedName>
        <fullName evidence="2">Methyltransferase family protein</fullName>
    </submittedName>
</protein>
<evidence type="ECO:0000259" key="1">
    <source>
        <dbReference type="Pfam" id="PF13649"/>
    </source>
</evidence>
<dbReference type="OrthoDB" id="9786503at2"/>
<evidence type="ECO:0000313" key="3">
    <source>
        <dbReference type="Proteomes" id="UP000294958"/>
    </source>
</evidence>
<dbReference type="GO" id="GO:0008168">
    <property type="term" value="F:methyltransferase activity"/>
    <property type="evidence" value="ECO:0007669"/>
    <property type="project" value="UniProtKB-KW"/>
</dbReference>
<name>A0A4R6YF31_9HYPH</name>
<comment type="caution">
    <text evidence="2">The sequence shown here is derived from an EMBL/GenBank/DDBJ whole genome shotgun (WGS) entry which is preliminary data.</text>
</comment>
<dbReference type="InterPro" id="IPR029063">
    <property type="entry name" value="SAM-dependent_MTases_sf"/>
</dbReference>
<dbReference type="EMBL" id="SNZF01000012">
    <property type="protein sequence ID" value="TDR34813.1"/>
    <property type="molecule type" value="Genomic_DNA"/>
</dbReference>
<gene>
    <name evidence="2" type="ORF">DES43_11225</name>
</gene>
<dbReference type="RefSeq" id="WP_133675118.1">
    <property type="nucleotide sequence ID" value="NZ_SNZF01000012.1"/>
</dbReference>
<organism evidence="2 3">
    <name type="scientific">Aquamicrobium defluvii</name>
    <dbReference type="NCBI Taxonomy" id="69279"/>
    <lineage>
        <taxon>Bacteria</taxon>
        <taxon>Pseudomonadati</taxon>
        <taxon>Pseudomonadota</taxon>
        <taxon>Alphaproteobacteria</taxon>
        <taxon>Hyphomicrobiales</taxon>
        <taxon>Phyllobacteriaceae</taxon>
        <taxon>Aquamicrobium</taxon>
    </lineage>
</organism>
<dbReference type="SUPFAM" id="SSF53335">
    <property type="entry name" value="S-adenosyl-L-methionine-dependent methyltransferases"/>
    <property type="match status" value="1"/>
</dbReference>
<keyword evidence="2" id="KW-0489">Methyltransferase</keyword>
<keyword evidence="3" id="KW-1185">Reference proteome</keyword>
<accession>A0A4R6YF31</accession>
<reference evidence="2 3" key="1">
    <citation type="submission" date="2019-03" db="EMBL/GenBank/DDBJ databases">
        <title>Genomic Encyclopedia of Type Strains, Phase IV (KMG-IV): sequencing the most valuable type-strain genomes for metagenomic binning, comparative biology and taxonomic classification.</title>
        <authorList>
            <person name="Goeker M."/>
        </authorList>
    </citation>
    <scope>NUCLEOTIDE SEQUENCE [LARGE SCALE GENOMIC DNA]</scope>
    <source>
        <strain evidence="2 3">DSM 11603</strain>
    </source>
</reference>
<dbReference type="GO" id="GO:0032259">
    <property type="term" value="P:methylation"/>
    <property type="evidence" value="ECO:0007669"/>
    <property type="project" value="UniProtKB-KW"/>
</dbReference>
<evidence type="ECO:0000313" key="2">
    <source>
        <dbReference type="EMBL" id="TDR34813.1"/>
    </source>
</evidence>
<keyword evidence="2" id="KW-0808">Transferase</keyword>
<sequence>MTVNRWDERYRGEDYLFGREPSAFLKREADRFAKGSSVLAVADGEGRNGVFLAGLGLKVHAIDASSVALEKSARLARESGVEIKLEQADLADWCWPRETYDYVVAIFIQFADPAMRAHLFEAMKCALRPGGLLLLHGYRPEQVELGTGGPPQPENMYTRDLLISAFGDFEILHLQEHDATIHEGSGHSGPSALIDLVARRPAVSP</sequence>
<dbReference type="Proteomes" id="UP000294958">
    <property type="component" value="Unassembled WGS sequence"/>
</dbReference>
<dbReference type="AlphaFoldDB" id="A0A4R6YF31"/>
<feature type="domain" description="Methyltransferase" evidence="1">
    <location>
        <begin position="38"/>
        <end position="131"/>
    </location>
</feature>
<dbReference type="InterPro" id="IPR041698">
    <property type="entry name" value="Methyltransf_25"/>
</dbReference>
<dbReference type="Pfam" id="PF13649">
    <property type="entry name" value="Methyltransf_25"/>
    <property type="match status" value="1"/>
</dbReference>
<dbReference type="Gene3D" id="3.40.50.150">
    <property type="entry name" value="Vaccinia Virus protein VP39"/>
    <property type="match status" value="1"/>
</dbReference>
<proteinExistence type="predicted"/>
<dbReference type="CDD" id="cd02440">
    <property type="entry name" value="AdoMet_MTases"/>
    <property type="match status" value="1"/>
</dbReference>